<feature type="domain" description="DEAD-box RNA helicase Q" evidence="12">
    <location>
        <begin position="4"/>
        <end position="32"/>
    </location>
</feature>
<evidence type="ECO:0000256" key="8">
    <source>
        <dbReference type="PROSITE-ProRule" id="PRU00552"/>
    </source>
</evidence>
<dbReference type="EC" id="3.6.4.13" evidence="7"/>
<dbReference type="InterPro" id="IPR014014">
    <property type="entry name" value="RNA_helicase_DEAD_Q_motif"/>
</dbReference>
<dbReference type="InterPro" id="IPR028622">
    <property type="entry name" value="DEAD_helicase_RhlE"/>
</dbReference>
<dbReference type="RefSeq" id="WP_103318914.1">
    <property type="nucleotide sequence ID" value="NZ_PPTF01000023.1"/>
</dbReference>
<dbReference type="InterPro" id="IPR027417">
    <property type="entry name" value="P-loop_NTPase"/>
</dbReference>
<dbReference type="SUPFAM" id="SSF52540">
    <property type="entry name" value="P-loop containing nucleoside triphosphate hydrolases"/>
    <property type="match status" value="1"/>
</dbReference>
<evidence type="ECO:0000256" key="4">
    <source>
        <dbReference type="ARBA" id="ARBA00022806"/>
    </source>
</evidence>
<dbReference type="Proteomes" id="UP000236416">
    <property type="component" value="Unassembled WGS sequence"/>
</dbReference>
<dbReference type="PANTHER" id="PTHR47959">
    <property type="entry name" value="ATP-DEPENDENT RNA HELICASE RHLE-RELATED"/>
    <property type="match status" value="1"/>
</dbReference>
<dbReference type="HAMAP" id="MF_00968">
    <property type="entry name" value="DEAD_helicase_RhlE"/>
    <property type="match status" value="1"/>
</dbReference>
<evidence type="ECO:0000259" key="11">
    <source>
        <dbReference type="PROSITE" id="PS51194"/>
    </source>
</evidence>
<keyword evidence="7" id="KW-0690">Ribosome biogenesis</keyword>
<gene>
    <name evidence="7" type="primary">rhlE</name>
    <name evidence="13" type="ORF">C2134_07690</name>
</gene>
<dbReference type="GO" id="GO:0005829">
    <property type="term" value="C:cytosol"/>
    <property type="evidence" value="ECO:0007669"/>
    <property type="project" value="TreeGrafter"/>
</dbReference>
<dbReference type="InterPro" id="IPR000629">
    <property type="entry name" value="RNA-helicase_DEAD-box_CS"/>
</dbReference>
<keyword evidence="4 7" id="KW-0347">Helicase</keyword>
<dbReference type="GO" id="GO:0016887">
    <property type="term" value="F:ATP hydrolysis activity"/>
    <property type="evidence" value="ECO:0007669"/>
    <property type="project" value="RHEA"/>
</dbReference>
<feature type="domain" description="Helicase C-terminal" evidence="11">
    <location>
        <begin position="232"/>
        <end position="382"/>
    </location>
</feature>
<evidence type="ECO:0000256" key="1">
    <source>
        <dbReference type="ARBA" id="ARBA00022490"/>
    </source>
</evidence>
<comment type="similarity">
    <text evidence="7">Belongs to the DEAD box helicase family. RhlE subfamily.</text>
</comment>
<comment type="function">
    <text evidence="7">DEAD-box RNA helicase involved in ribosome assembly. Has RNA-dependent ATPase activity and unwinds double-stranded RNA.</text>
</comment>
<evidence type="ECO:0000256" key="6">
    <source>
        <dbReference type="ARBA" id="ARBA00047984"/>
    </source>
</evidence>
<evidence type="ECO:0000256" key="7">
    <source>
        <dbReference type="HAMAP-Rule" id="MF_00968"/>
    </source>
</evidence>
<dbReference type="GO" id="GO:0003676">
    <property type="term" value="F:nucleic acid binding"/>
    <property type="evidence" value="ECO:0007669"/>
    <property type="project" value="InterPro"/>
</dbReference>
<organism evidence="13 14">
    <name type="scientific">Chromobacterium sinusclupearum</name>
    <dbReference type="NCBI Taxonomy" id="2077146"/>
    <lineage>
        <taxon>Bacteria</taxon>
        <taxon>Pseudomonadati</taxon>
        <taxon>Pseudomonadota</taxon>
        <taxon>Betaproteobacteria</taxon>
        <taxon>Neisseriales</taxon>
        <taxon>Chromobacteriaceae</taxon>
        <taxon>Chromobacterium</taxon>
    </lineage>
</organism>
<comment type="subcellular location">
    <subcellularLocation>
        <location evidence="7">Cytoplasm</location>
    </subcellularLocation>
</comment>
<dbReference type="InterPro" id="IPR014001">
    <property type="entry name" value="Helicase_ATP-bd"/>
</dbReference>
<dbReference type="PANTHER" id="PTHR47959:SF13">
    <property type="entry name" value="ATP-DEPENDENT RNA HELICASE RHLE"/>
    <property type="match status" value="1"/>
</dbReference>
<sequence length="470" mass="51015">MSDLTFADLGLADPLLRAVADTGYTTPTPIQAQAIPQVLQGGDLLAAAQTGTGKTAGFTLPLLQLLMRSPSHHAGRPRALVLTPTRELAAQVEESVRTYSKYLPLKSLVMFGGVNINPQIKALRSSVDILVATPGRLLDHVGQKTVDLSGVEILVLDEADRMLDMGFIHDIKKVLAKLPAKRQNLLFSATFSDEIKALADKLLDNPKLVEVARRNTTNELVTQKVHLVDRDKKTDLLIHLIREHNWFQVLVFTRTKHGANRLAEKLDKIGISAAAIHGNKSQNARTRALADFKSGELQVLVATDIAARGLDIDQLPHVVNFELPNVPEDYVHRIGRTGRAGTPGEALSLVCVDEFNFLRDIEKLIKMSIERFTVPGYEADLNVKPEPIPMGGGARGRGQGQGRGGQGQGRSQQPRNPASKPRHQTESKPAGHGRTGGPRQGQGQNARSEGNRSGKPAAPKAALFTPPKNR</sequence>
<dbReference type="InterPro" id="IPR011545">
    <property type="entry name" value="DEAD/DEAH_box_helicase_dom"/>
</dbReference>
<keyword evidence="2 7" id="KW-0547">Nucleotide-binding</keyword>
<dbReference type="PROSITE" id="PS51192">
    <property type="entry name" value="HELICASE_ATP_BIND_1"/>
    <property type="match status" value="1"/>
</dbReference>
<dbReference type="PROSITE" id="PS00039">
    <property type="entry name" value="DEAD_ATP_HELICASE"/>
    <property type="match status" value="1"/>
</dbReference>
<dbReference type="EMBL" id="PPTF01000023">
    <property type="protein sequence ID" value="POA99282.1"/>
    <property type="molecule type" value="Genomic_DNA"/>
</dbReference>
<dbReference type="GO" id="GO:0003724">
    <property type="term" value="F:RNA helicase activity"/>
    <property type="evidence" value="ECO:0007669"/>
    <property type="project" value="UniProtKB-UniRule"/>
</dbReference>
<proteinExistence type="inferred from homology"/>
<dbReference type="SMART" id="SM00490">
    <property type="entry name" value="HELICc"/>
    <property type="match status" value="1"/>
</dbReference>
<dbReference type="Gene3D" id="3.40.50.300">
    <property type="entry name" value="P-loop containing nucleotide triphosphate hydrolases"/>
    <property type="match status" value="2"/>
</dbReference>
<evidence type="ECO:0000313" key="13">
    <source>
        <dbReference type="EMBL" id="POA99282.1"/>
    </source>
</evidence>
<evidence type="ECO:0000256" key="9">
    <source>
        <dbReference type="SAM" id="MobiDB-lite"/>
    </source>
</evidence>
<name>A0A2K4MQL7_9NEIS</name>
<dbReference type="Pfam" id="PF00271">
    <property type="entry name" value="Helicase_C"/>
    <property type="match status" value="1"/>
</dbReference>
<feature type="region of interest" description="Disordered" evidence="9">
    <location>
        <begin position="380"/>
        <end position="470"/>
    </location>
</feature>
<dbReference type="GO" id="GO:0042255">
    <property type="term" value="P:ribosome assembly"/>
    <property type="evidence" value="ECO:0007669"/>
    <property type="project" value="InterPro"/>
</dbReference>
<evidence type="ECO:0000313" key="14">
    <source>
        <dbReference type="Proteomes" id="UP000236416"/>
    </source>
</evidence>
<evidence type="ECO:0000256" key="3">
    <source>
        <dbReference type="ARBA" id="ARBA00022801"/>
    </source>
</evidence>
<reference evidence="13 14" key="1">
    <citation type="submission" date="2018-01" db="EMBL/GenBank/DDBJ databases">
        <title>Genomic Sequence of Chromobacterium MWU13-2610 from wild cranberry bogs within the Cape Cod National Seashore.</title>
        <authorList>
            <person name="O'Hara-Hanley K."/>
            <person name="Soby S."/>
            <person name="Harrison A."/>
        </authorList>
    </citation>
    <scope>NUCLEOTIDE SEQUENCE [LARGE SCALE GENOMIC DNA]</scope>
    <source>
        <strain evidence="13 14">MWU13-2610</strain>
    </source>
</reference>
<dbReference type="Pfam" id="PF00270">
    <property type="entry name" value="DEAD"/>
    <property type="match status" value="1"/>
</dbReference>
<feature type="short sequence motif" description="Q motif" evidence="8">
    <location>
        <begin position="4"/>
        <end position="32"/>
    </location>
</feature>
<dbReference type="CDD" id="cd18787">
    <property type="entry name" value="SF2_C_DEAD"/>
    <property type="match status" value="1"/>
</dbReference>
<accession>A0A2K4MQL7</accession>
<keyword evidence="1 7" id="KW-0963">Cytoplasm</keyword>
<evidence type="ECO:0000256" key="5">
    <source>
        <dbReference type="ARBA" id="ARBA00022840"/>
    </source>
</evidence>
<evidence type="ECO:0000259" key="10">
    <source>
        <dbReference type="PROSITE" id="PS51192"/>
    </source>
</evidence>
<feature type="domain" description="Helicase ATP-binding" evidence="10">
    <location>
        <begin position="35"/>
        <end position="209"/>
    </location>
</feature>
<keyword evidence="5 7" id="KW-0067">ATP-binding</keyword>
<dbReference type="CDD" id="cd00268">
    <property type="entry name" value="DEADc"/>
    <property type="match status" value="1"/>
</dbReference>
<protein>
    <recommendedName>
        <fullName evidence="7">ATP-dependent RNA helicase RhlE</fullName>
        <ecNumber evidence="7">3.6.4.13</ecNumber>
    </recommendedName>
</protein>
<dbReference type="GO" id="GO:0005524">
    <property type="term" value="F:ATP binding"/>
    <property type="evidence" value="ECO:0007669"/>
    <property type="project" value="UniProtKB-UniRule"/>
</dbReference>
<feature type="compositionally biased region" description="Gly residues" evidence="9">
    <location>
        <begin position="390"/>
        <end position="408"/>
    </location>
</feature>
<dbReference type="AlphaFoldDB" id="A0A2K4MQL7"/>
<keyword evidence="14" id="KW-1185">Reference proteome</keyword>
<dbReference type="InterPro" id="IPR050079">
    <property type="entry name" value="DEAD_box_RNA_helicase"/>
</dbReference>
<dbReference type="PROSITE" id="PS51194">
    <property type="entry name" value="HELICASE_CTER"/>
    <property type="match status" value="1"/>
</dbReference>
<dbReference type="SMART" id="SM00487">
    <property type="entry name" value="DEXDc"/>
    <property type="match status" value="1"/>
</dbReference>
<comment type="catalytic activity">
    <reaction evidence="6 7">
        <text>ATP + H2O = ADP + phosphate + H(+)</text>
        <dbReference type="Rhea" id="RHEA:13065"/>
        <dbReference type="ChEBI" id="CHEBI:15377"/>
        <dbReference type="ChEBI" id="CHEBI:15378"/>
        <dbReference type="ChEBI" id="CHEBI:30616"/>
        <dbReference type="ChEBI" id="CHEBI:43474"/>
        <dbReference type="ChEBI" id="CHEBI:456216"/>
        <dbReference type="EC" id="3.6.4.13"/>
    </reaction>
</comment>
<dbReference type="GO" id="GO:0009266">
    <property type="term" value="P:response to temperature stimulus"/>
    <property type="evidence" value="ECO:0007669"/>
    <property type="project" value="UniProtKB-ARBA"/>
</dbReference>
<keyword evidence="3 7" id="KW-0378">Hydrolase</keyword>
<evidence type="ECO:0000259" key="12">
    <source>
        <dbReference type="PROSITE" id="PS51195"/>
    </source>
</evidence>
<dbReference type="FunFam" id="3.40.50.300:FF:000108">
    <property type="entry name" value="ATP-dependent RNA helicase RhlE"/>
    <property type="match status" value="1"/>
</dbReference>
<dbReference type="PROSITE" id="PS51195">
    <property type="entry name" value="Q_MOTIF"/>
    <property type="match status" value="1"/>
</dbReference>
<dbReference type="InterPro" id="IPR001650">
    <property type="entry name" value="Helicase_C-like"/>
</dbReference>
<evidence type="ECO:0000256" key="2">
    <source>
        <dbReference type="ARBA" id="ARBA00022741"/>
    </source>
</evidence>
<dbReference type="FunFam" id="3.40.50.300:FF:000468">
    <property type="entry name" value="ATP-dependent RNA helicase RhlE"/>
    <property type="match status" value="1"/>
</dbReference>
<comment type="caution">
    <text evidence="13">The sequence shown here is derived from an EMBL/GenBank/DDBJ whole genome shotgun (WGS) entry which is preliminary data.</text>
</comment>
<dbReference type="InterPro" id="IPR044742">
    <property type="entry name" value="DEAD/DEAH_RhlB"/>
</dbReference>